<reference evidence="2" key="1">
    <citation type="submission" date="2011-12" db="EMBL/GenBank/DDBJ databases">
        <title>The Draft Genome of Lepisosteus oculatus.</title>
        <authorList>
            <consortium name="The Broad Institute Genome Assembly &amp; Analysis Group"/>
            <consortium name="Computational R&amp;D Group"/>
            <consortium name="and Sequencing Platform"/>
            <person name="Di Palma F."/>
            <person name="Alfoldi J."/>
            <person name="Johnson J."/>
            <person name="Berlin A."/>
            <person name="Gnerre S."/>
            <person name="Jaffe D."/>
            <person name="MacCallum I."/>
            <person name="Young S."/>
            <person name="Walker B.J."/>
            <person name="Lander E.S."/>
            <person name="Lindblad-Toh K."/>
        </authorList>
    </citation>
    <scope>NUCLEOTIDE SEQUENCE [LARGE SCALE GENOMIC DNA]</scope>
</reference>
<dbReference type="Bgee" id="ENSLOCG00000011864">
    <property type="expression patterns" value="Expressed in pharyngeal gill and 4 other cell types or tissues"/>
</dbReference>
<dbReference type="Ensembl" id="ENSLOCT00000014617.1">
    <property type="protein sequence ID" value="ENSLOCP00000014588.1"/>
    <property type="gene ID" value="ENSLOCG00000011864.1"/>
</dbReference>
<dbReference type="RefSeq" id="XP_006634471.1">
    <property type="nucleotide sequence ID" value="XM_006634408.2"/>
</dbReference>
<dbReference type="Proteomes" id="UP000018468">
    <property type="component" value="Linkage group LG9"/>
</dbReference>
<evidence type="ECO:0000313" key="2">
    <source>
        <dbReference type="Proteomes" id="UP000018468"/>
    </source>
</evidence>
<reference evidence="1" key="3">
    <citation type="submission" date="2025-09" db="UniProtKB">
        <authorList>
            <consortium name="Ensembl"/>
        </authorList>
    </citation>
    <scope>IDENTIFICATION</scope>
</reference>
<dbReference type="PANTHER" id="PTHR34221">
    <property type="entry name" value="HYPOTHETICAL PROTEIN LOC691189"/>
    <property type="match status" value="1"/>
</dbReference>
<proteinExistence type="predicted"/>
<keyword evidence="2" id="KW-1185">Reference proteome</keyword>
<dbReference type="InParanoid" id="W5N1S9"/>
<sequence>MLLKRRNSRHLAPTSNDSEFRGREKFFILDCVAVESIARDYNRSLPRLGSVIPPYNAQDDKNAKGYFRTKPVPPLLQQTGQARGGTSVLGPLADRFAKESAAALYLSRRNSSAGAGYSSEQVGGHGKFLTAVRPVFGYNGLYGFRRNTPSLRRLPSAFGVTTLYPLH</sequence>
<dbReference type="HOGENOM" id="CLU_120758_0_0_1"/>
<dbReference type="OMA" id="RRNCPKL"/>
<dbReference type="AlphaFoldDB" id="W5N1S9"/>
<dbReference type="PANTHER" id="PTHR34221:SF4">
    <property type="entry name" value="CHROMOSOME LG9 OPEN READING FRAME, HUMAN C17ORF98"/>
    <property type="match status" value="1"/>
</dbReference>
<protein>
    <submittedName>
        <fullName evidence="1">Chromosome LG9 open reading frame, human C17orf98</fullName>
    </submittedName>
</protein>
<dbReference type="eggNOG" id="ENOG502S1V2">
    <property type="taxonomic scope" value="Eukaryota"/>
</dbReference>
<organism evidence="1 2">
    <name type="scientific">Lepisosteus oculatus</name>
    <name type="common">Spotted gar</name>
    <dbReference type="NCBI Taxonomy" id="7918"/>
    <lineage>
        <taxon>Eukaryota</taxon>
        <taxon>Metazoa</taxon>
        <taxon>Chordata</taxon>
        <taxon>Craniata</taxon>
        <taxon>Vertebrata</taxon>
        <taxon>Euteleostomi</taxon>
        <taxon>Actinopterygii</taxon>
        <taxon>Neopterygii</taxon>
        <taxon>Holostei</taxon>
        <taxon>Semionotiformes</taxon>
        <taxon>Lepisosteidae</taxon>
        <taxon>Lepisosteus</taxon>
    </lineage>
</organism>
<dbReference type="EMBL" id="AHAT01031776">
    <property type="status" value="NOT_ANNOTATED_CDS"/>
    <property type="molecule type" value="Genomic_DNA"/>
</dbReference>
<evidence type="ECO:0000313" key="1">
    <source>
        <dbReference type="Ensembl" id="ENSLOCP00000014588.1"/>
    </source>
</evidence>
<dbReference type="InterPro" id="IPR028027">
    <property type="entry name" value="SPMAP1"/>
</dbReference>
<dbReference type="GeneTree" id="ENSGT00390000004450"/>
<dbReference type="GeneID" id="102694555"/>
<name>W5N1S9_LEPOC</name>
<accession>W5N1S9</accession>
<dbReference type="Pfam" id="PF15075">
    <property type="entry name" value="SPMAP1-like"/>
    <property type="match status" value="1"/>
</dbReference>
<dbReference type="KEGG" id="loc:102694555"/>
<dbReference type="OrthoDB" id="9935043at2759"/>
<reference evidence="1" key="2">
    <citation type="submission" date="2025-08" db="UniProtKB">
        <authorList>
            <consortium name="Ensembl"/>
        </authorList>
    </citation>
    <scope>IDENTIFICATION</scope>
</reference>